<evidence type="ECO:0000256" key="3">
    <source>
        <dbReference type="ARBA" id="ARBA00008640"/>
    </source>
</evidence>
<feature type="region of interest" description="Disordered" evidence="10">
    <location>
        <begin position="1"/>
        <end position="84"/>
    </location>
</feature>
<evidence type="ECO:0000256" key="4">
    <source>
        <dbReference type="ARBA" id="ARBA00013533"/>
    </source>
</evidence>
<feature type="compositionally biased region" description="Polar residues" evidence="10">
    <location>
        <begin position="72"/>
        <end position="84"/>
    </location>
</feature>
<feature type="compositionally biased region" description="Low complexity" evidence="10">
    <location>
        <begin position="31"/>
        <end position="46"/>
    </location>
</feature>
<dbReference type="GO" id="GO:0000022">
    <property type="term" value="P:mitotic spindle elongation"/>
    <property type="evidence" value="ECO:0007669"/>
    <property type="project" value="TreeGrafter"/>
</dbReference>
<keyword evidence="6 11" id="KW-0812">Transmembrane</keyword>
<comment type="subcellular location">
    <subcellularLocation>
        <location evidence="2">Golgi apparatus membrane</location>
        <topology evidence="2">Multi-pass membrane protein</topology>
    </subcellularLocation>
</comment>
<evidence type="ECO:0000256" key="8">
    <source>
        <dbReference type="ARBA" id="ARBA00023034"/>
    </source>
</evidence>
<dbReference type="GO" id="GO:0000139">
    <property type="term" value="C:Golgi membrane"/>
    <property type="evidence" value="ECO:0007669"/>
    <property type="project" value="UniProtKB-SubCell"/>
</dbReference>
<dbReference type="AlphaFoldDB" id="A0AAE0J555"/>
<reference evidence="13" key="2">
    <citation type="submission" date="2023-06" db="EMBL/GenBank/DDBJ databases">
        <authorList>
            <consortium name="Lawrence Berkeley National Laboratory"/>
            <person name="Haridas S."/>
            <person name="Hensen N."/>
            <person name="Bonometti L."/>
            <person name="Westerberg I."/>
            <person name="Brannstrom I.O."/>
            <person name="Guillou S."/>
            <person name="Cros-Aarteil S."/>
            <person name="Calhoun S."/>
            <person name="Kuo A."/>
            <person name="Mondo S."/>
            <person name="Pangilinan J."/>
            <person name="Riley R."/>
            <person name="Labutti K."/>
            <person name="Andreopoulos B."/>
            <person name="Lipzen A."/>
            <person name="Chen C."/>
            <person name="Yanf M."/>
            <person name="Daum C."/>
            <person name="Ng V."/>
            <person name="Clum A."/>
            <person name="Steindorff A."/>
            <person name="Ohm R."/>
            <person name="Martin F."/>
            <person name="Silar P."/>
            <person name="Natvig D."/>
            <person name="Lalanne C."/>
            <person name="Gautier V."/>
            <person name="Ament-Velasquez S.L."/>
            <person name="Kruys A."/>
            <person name="Hutchinson M.I."/>
            <person name="Powell A.J."/>
            <person name="Barry K."/>
            <person name="Miller A.N."/>
            <person name="Grigoriev I.V."/>
            <person name="Debuchy R."/>
            <person name="Gladieux P."/>
            <person name="Thoren M.H."/>
            <person name="Johannesson H."/>
        </authorList>
    </citation>
    <scope>NUCLEOTIDE SEQUENCE</scope>
    <source>
        <strain evidence="13">SMH4131-1</strain>
    </source>
</reference>
<comment type="caution">
    <text evidence="13">The sequence shown here is derived from an EMBL/GenBank/DDBJ whole genome shotgun (WGS) entry which is preliminary data.</text>
</comment>
<dbReference type="InterPro" id="IPR032816">
    <property type="entry name" value="VTT_dom"/>
</dbReference>
<dbReference type="EMBL" id="JAUEPO010000001">
    <property type="protein sequence ID" value="KAK3337136.1"/>
    <property type="molecule type" value="Genomic_DNA"/>
</dbReference>
<evidence type="ECO:0000313" key="13">
    <source>
        <dbReference type="EMBL" id="KAK3337136.1"/>
    </source>
</evidence>
<feature type="transmembrane region" description="Helical" evidence="11">
    <location>
        <begin position="309"/>
        <end position="329"/>
    </location>
</feature>
<proteinExistence type="inferred from homology"/>
<evidence type="ECO:0000256" key="10">
    <source>
        <dbReference type="SAM" id="MobiDB-lite"/>
    </source>
</evidence>
<dbReference type="Pfam" id="PF09335">
    <property type="entry name" value="VTT_dom"/>
    <property type="match status" value="1"/>
</dbReference>
<feature type="transmembrane region" description="Helical" evidence="11">
    <location>
        <begin position="117"/>
        <end position="137"/>
    </location>
</feature>
<keyword evidence="8" id="KW-0333">Golgi apparatus</keyword>
<feature type="transmembrane region" description="Helical" evidence="11">
    <location>
        <begin position="191"/>
        <end position="211"/>
    </location>
</feature>
<feature type="region of interest" description="Disordered" evidence="10">
    <location>
        <begin position="346"/>
        <end position="375"/>
    </location>
</feature>
<feature type="compositionally biased region" description="Pro residues" evidence="10">
    <location>
        <begin position="20"/>
        <end position="30"/>
    </location>
</feature>
<evidence type="ECO:0000256" key="11">
    <source>
        <dbReference type="SAM" id="Phobius"/>
    </source>
</evidence>
<name>A0AAE0J555_9PEZI</name>
<evidence type="ECO:0000313" key="14">
    <source>
        <dbReference type="Proteomes" id="UP001286456"/>
    </source>
</evidence>
<feature type="transmembrane region" description="Helical" evidence="11">
    <location>
        <begin position="158"/>
        <end position="185"/>
    </location>
</feature>
<feature type="domain" description="VTT" evidence="12">
    <location>
        <begin position="176"/>
        <end position="291"/>
    </location>
</feature>
<feature type="transmembrane region" description="Helical" evidence="11">
    <location>
        <begin position="270"/>
        <end position="289"/>
    </location>
</feature>
<evidence type="ECO:0000259" key="12">
    <source>
        <dbReference type="Pfam" id="PF09335"/>
    </source>
</evidence>
<evidence type="ECO:0000256" key="9">
    <source>
        <dbReference type="ARBA" id="ARBA00023136"/>
    </source>
</evidence>
<dbReference type="PANTHER" id="PTHR47549:SF1">
    <property type="entry name" value="GOLGI APPARATUS MEMBRANE PROTEIN TVP38"/>
    <property type="match status" value="1"/>
</dbReference>
<comment type="function">
    <text evidence="1">Golgi membrane protein involved in vesicular trafficking and spindle migration.</text>
</comment>
<dbReference type="PANTHER" id="PTHR47549">
    <property type="entry name" value="GOLGI APPARATUS MEMBRANE PROTEIN TVP38-RELATED"/>
    <property type="match status" value="1"/>
</dbReference>
<organism evidence="13 14">
    <name type="scientific">Cercophora scortea</name>
    <dbReference type="NCBI Taxonomy" id="314031"/>
    <lineage>
        <taxon>Eukaryota</taxon>
        <taxon>Fungi</taxon>
        <taxon>Dikarya</taxon>
        <taxon>Ascomycota</taxon>
        <taxon>Pezizomycotina</taxon>
        <taxon>Sordariomycetes</taxon>
        <taxon>Sordariomycetidae</taxon>
        <taxon>Sordariales</taxon>
        <taxon>Lasiosphaeriaceae</taxon>
        <taxon>Cercophora</taxon>
    </lineage>
</organism>
<keyword evidence="14" id="KW-1185">Reference proteome</keyword>
<keyword evidence="9 11" id="KW-0472">Membrane</keyword>
<evidence type="ECO:0000256" key="2">
    <source>
        <dbReference type="ARBA" id="ARBA00004653"/>
    </source>
</evidence>
<gene>
    <name evidence="13" type="ORF">B0T19DRAFT_61924</name>
</gene>
<evidence type="ECO:0000256" key="5">
    <source>
        <dbReference type="ARBA" id="ARBA00020673"/>
    </source>
</evidence>
<comment type="similarity">
    <text evidence="3">Belongs to the TVP38/TMEM64 family.</text>
</comment>
<keyword evidence="7 11" id="KW-1133">Transmembrane helix</keyword>
<accession>A0AAE0J555</accession>
<evidence type="ECO:0000256" key="1">
    <source>
        <dbReference type="ARBA" id="ARBA00002978"/>
    </source>
</evidence>
<evidence type="ECO:0000256" key="7">
    <source>
        <dbReference type="ARBA" id="ARBA00022989"/>
    </source>
</evidence>
<reference evidence="13" key="1">
    <citation type="journal article" date="2023" name="Mol. Phylogenet. Evol.">
        <title>Genome-scale phylogeny and comparative genomics of the fungal order Sordariales.</title>
        <authorList>
            <person name="Hensen N."/>
            <person name="Bonometti L."/>
            <person name="Westerberg I."/>
            <person name="Brannstrom I.O."/>
            <person name="Guillou S."/>
            <person name="Cros-Aarteil S."/>
            <person name="Calhoun S."/>
            <person name="Haridas S."/>
            <person name="Kuo A."/>
            <person name="Mondo S."/>
            <person name="Pangilinan J."/>
            <person name="Riley R."/>
            <person name="LaButti K."/>
            <person name="Andreopoulos B."/>
            <person name="Lipzen A."/>
            <person name="Chen C."/>
            <person name="Yan M."/>
            <person name="Daum C."/>
            <person name="Ng V."/>
            <person name="Clum A."/>
            <person name="Steindorff A."/>
            <person name="Ohm R.A."/>
            <person name="Martin F."/>
            <person name="Silar P."/>
            <person name="Natvig D.O."/>
            <person name="Lalanne C."/>
            <person name="Gautier V."/>
            <person name="Ament-Velasquez S.L."/>
            <person name="Kruys A."/>
            <person name="Hutchinson M.I."/>
            <person name="Powell A.J."/>
            <person name="Barry K."/>
            <person name="Miller A.N."/>
            <person name="Grigoriev I.V."/>
            <person name="Debuchy R."/>
            <person name="Gladieux P."/>
            <person name="Hiltunen Thoren M."/>
            <person name="Johannesson H."/>
        </authorList>
    </citation>
    <scope>NUCLEOTIDE SEQUENCE</scope>
    <source>
        <strain evidence="13">SMH4131-1</strain>
    </source>
</reference>
<dbReference type="GO" id="GO:0016192">
    <property type="term" value="P:vesicle-mediated transport"/>
    <property type="evidence" value="ECO:0007669"/>
    <property type="project" value="TreeGrafter"/>
</dbReference>
<dbReference type="InterPro" id="IPR051076">
    <property type="entry name" value="Golgi_membrane_TVP38/TMEM64"/>
</dbReference>
<evidence type="ECO:0000256" key="6">
    <source>
        <dbReference type="ARBA" id="ARBA00022692"/>
    </source>
</evidence>
<feature type="compositionally biased region" description="Low complexity" evidence="10">
    <location>
        <begin position="10"/>
        <end position="19"/>
    </location>
</feature>
<sequence>MPTADQDYRAAASALAMSPSPSPSPSPTPPTADDNPQADDQQNQQALPPWARHTPTASSMRRLSTRPPYSLHHSSNSFSQDPQSAARSLPSRLLRTATSLSFKALQFFQSLSPLQQGLVILAGAVLLVLSVLGLIYNHRIFAALSPVAAKWRELPGGWVILWALCFMTAFPPVIGYSTTVTIAGFVFGFPWGWPIVATATVAGSTVAFFTSRGIFSGYVHRLVGTDKRFVALGQVLRRDGLGVLAMIRFCPLPYSLSNGFLATVGSIRPWSFAVATALSTPKLLVHVFIGSRLALLAEDDTMSTGDRAINYLSMFVGGAVGIGVGLLIYRRTMARAAELAREEGGESGDLFETVGTGEDGAGDSDYESAEERRSSAQLMRGMIDPDAAALMNDDDDISLWETEGGAYRDSWDEEAAVERQGKNGAVL</sequence>
<protein>
    <recommendedName>
        <fullName evidence="4">Golgi apparatus membrane protein TVP38</fullName>
    </recommendedName>
    <alternativeName>
        <fullName evidence="5">Golgi apparatus membrane protein tvp38</fullName>
    </alternativeName>
</protein>
<dbReference type="Proteomes" id="UP001286456">
    <property type="component" value="Unassembled WGS sequence"/>
</dbReference>